<dbReference type="RefSeq" id="WP_011640620.1">
    <property type="nucleotide sequence ID" value="NC_008346.1"/>
</dbReference>
<gene>
    <name evidence="1" type="ordered locus">Swol_1208</name>
</gene>
<dbReference type="InterPro" id="IPR008769">
    <property type="entry name" value="PhaF_PhaI"/>
</dbReference>
<accession>Q0AXN7</accession>
<dbReference type="Proteomes" id="UP000001968">
    <property type="component" value="Chromosome"/>
</dbReference>
<dbReference type="NCBIfam" id="NF047773">
    <property type="entry name" value="phas_rel_Lepto"/>
    <property type="match status" value="1"/>
</dbReference>
<dbReference type="HOGENOM" id="CLU_131526_4_1_9"/>
<proteinExistence type="predicted"/>
<reference evidence="2" key="1">
    <citation type="journal article" date="2010" name="Environ. Microbiol.">
        <title>The genome of Syntrophomonas wolfei: new insights into syntrophic metabolism and biohydrogen production.</title>
        <authorList>
            <person name="Sieber J.R."/>
            <person name="Sims D.R."/>
            <person name="Han C."/>
            <person name="Kim E."/>
            <person name="Lykidis A."/>
            <person name="Lapidus A.L."/>
            <person name="McDonnald E."/>
            <person name="Rohlin L."/>
            <person name="Culley D.E."/>
            <person name="Gunsalus R."/>
            <person name="McInerney M.J."/>
        </authorList>
    </citation>
    <scope>NUCLEOTIDE SEQUENCE [LARGE SCALE GENOMIC DNA]</scope>
    <source>
        <strain evidence="2">DSM 2245B / Goettingen</strain>
    </source>
</reference>
<dbReference type="PANTHER" id="PTHR38664:SF1">
    <property type="entry name" value="SLR0058 PROTEIN"/>
    <property type="match status" value="1"/>
</dbReference>
<evidence type="ECO:0000313" key="2">
    <source>
        <dbReference type="Proteomes" id="UP000001968"/>
    </source>
</evidence>
<dbReference type="KEGG" id="swo:Swol_1208"/>
<name>Q0AXN7_SYNWW</name>
<evidence type="ECO:0008006" key="3">
    <source>
        <dbReference type="Google" id="ProtNLM"/>
    </source>
</evidence>
<protein>
    <recommendedName>
        <fullName evidence="3">Polyhydroxyalkanoate synthesis regulator phasin</fullName>
    </recommendedName>
</protein>
<organism evidence="1 2">
    <name type="scientific">Syntrophomonas wolfei subsp. wolfei (strain DSM 2245B / Goettingen)</name>
    <dbReference type="NCBI Taxonomy" id="335541"/>
    <lineage>
        <taxon>Bacteria</taxon>
        <taxon>Bacillati</taxon>
        <taxon>Bacillota</taxon>
        <taxon>Clostridia</taxon>
        <taxon>Eubacteriales</taxon>
        <taxon>Syntrophomonadaceae</taxon>
        <taxon>Syntrophomonas</taxon>
    </lineage>
</organism>
<dbReference type="AlphaFoldDB" id="Q0AXN7"/>
<dbReference type="PANTHER" id="PTHR38664">
    <property type="entry name" value="SLR0058 PROTEIN"/>
    <property type="match status" value="1"/>
</dbReference>
<keyword evidence="2" id="KW-1185">Reference proteome</keyword>
<sequence>MMKKALYFGLGALSITRDHAEKFFAEMVEKGEISRDEAKNFVDEAIKRGEEEKGELRKTIRQEFEEMKNTFSYVSKSDFEALEKRIRDLEEKIGTGNQGE</sequence>
<evidence type="ECO:0000313" key="1">
    <source>
        <dbReference type="EMBL" id="ABI68517.1"/>
    </source>
</evidence>
<dbReference type="eggNOG" id="COG3937">
    <property type="taxonomic scope" value="Bacteria"/>
</dbReference>
<dbReference type="STRING" id="335541.Swol_1208"/>
<dbReference type="EMBL" id="CP000448">
    <property type="protein sequence ID" value="ABI68517.1"/>
    <property type="molecule type" value="Genomic_DNA"/>
</dbReference>